<reference evidence="10" key="1">
    <citation type="submission" date="2021-04" db="EMBL/GenBank/DDBJ databases">
        <title>Phylogenetic analysis of Acidobacteriaceae.</title>
        <authorList>
            <person name="Qiu L."/>
            <person name="Zhang Q."/>
        </authorList>
    </citation>
    <scope>NUCLEOTIDE SEQUENCE</scope>
    <source>
        <strain evidence="10">DSM 25168</strain>
    </source>
</reference>
<dbReference type="GO" id="GO:0016020">
    <property type="term" value="C:membrane"/>
    <property type="evidence" value="ECO:0007669"/>
    <property type="project" value="TreeGrafter"/>
</dbReference>
<dbReference type="KEGG" id="orp:MOP44_17875"/>
<proteinExistence type="predicted"/>
<protein>
    <submittedName>
        <fullName evidence="10">M48 family metallopeptidase</fullName>
    </submittedName>
</protein>
<dbReference type="GO" id="GO:0051603">
    <property type="term" value="P:proteolysis involved in protein catabolic process"/>
    <property type="evidence" value="ECO:0007669"/>
    <property type="project" value="TreeGrafter"/>
</dbReference>
<keyword evidence="8" id="KW-0732">Signal</keyword>
<name>A0A9J7BKZ0_9BACT</name>
<evidence type="ECO:0000256" key="7">
    <source>
        <dbReference type="SAM" id="MobiDB-lite"/>
    </source>
</evidence>
<evidence type="ECO:0000256" key="4">
    <source>
        <dbReference type="ARBA" id="ARBA00022801"/>
    </source>
</evidence>
<sequence>MTTGLNRSPRWAGTVAGLALALTTAVWSQSAPPSDQQTDKQQAPAAQQPAAQQPSAQQPAAQTGDSQSQQQPASTTADKPAPGTQPVAGDVPAPPPDTKADKKDKHNKKNKGDKDEASAKDSDENVKVDPDKVVEVGSEKQNVKPGSKEDVNAVGNREIGGRGMGNWYSTDSEIKMGKGYASEIEKSTKFITDPVITEYVNRVGQNIVKNSDCKVPFTIKIIDSDEINAMALPGGFFYVNSGLILNADEEAEMAGVMAHEVAHVCAHHAAREMTRMNYTQIGMVPLMIMLPYTWTGYGIYEATQLAIPIAFLKFSRDFEAEADYLGVQYMYRAGYDPQAFISFFEKVQALEKRKPGLVAKAFSDHPQTPDRILHSQEEIARILPAKDEYTVTTSEFDDVKARLARIENKRRLTDTKDKNKPSLRRASTSSDPNAQGSDSGDDRPTLHRREDQQQ</sequence>
<dbReference type="Pfam" id="PF01435">
    <property type="entry name" value="Peptidase_M48"/>
    <property type="match status" value="1"/>
</dbReference>
<evidence type="ECO:0000256" key="1">
    <source>
        <dbReference type="ARBA" id="ARBA00001947"/>
    </source>
</evidence>
<feature type="compositionally biased region" description="Low complexity" evidence="7">
    <location>
        <begin position="41"/>
        <end position="71"/>
    </location>
</feature>
<gene>
    <name evidence="10" type="ORF">MOP44_17875</name>
</gene>
<dbReference type="EMBL" id="CP093313">
    <property type="protein sequence ID" value="UWZ82434.1"/>
    <property type="molecule type" value="Genomic_DNA"/>
</dbReference>
<feature type="compositionally biased region" description="Polar residues" evidence="7">
    <location>
        <begin position="27"/>
        <end position="40"/>
    </location>
</feature>
<dbReference type="CDD" id="cd07333">
    <property type="entry name" value="M48C_bepA_like"/>
    <property type="match status" value="1"/>
</dbReference>
<evidence type="ECO:0000256" key="6">
    <source>
        <dbReference type="ARBA" id="ARBA00023049"/>
    </source>
</evidence>
<dbReference type="InterPro" id="IPR051156">
    <property type="entry name" value="Mito/Outer_Membr_Metalloprot"/>
</dbReference>
<keyword evidence="5" id="KW-0862">Zinc</keyword>
<feature type="region of interest" description="Disordered" evidence="7">
    <location>
        <begin position="26"/>
        <end position="158"/>
    </location>
</feature>
<keyword evidence="4" id="KW-0378">Hydrolase</keyword>
<feature type="compositionally biased region" description="Basic and acidic residues" evidence="7">
    <location>
        <begin position="410"/>
        <end position="420"/>
    </location>
</feature>
<keyword evidence="6" id="KW-0482">Metalloprotease</keyword>
<keyword evidence="11" id="KW-1185">Reference proteome</keyword>
<feature type="compositionally biased region" description="Basic and acidic residues" evidence="7">
    <location>
        <begin position="440"/>
        <end position="454"/>
    </location>
</feature>
<dbReference type="PANTHER" id="PTHR22726">
    <property type="entry name" value="METALLOENDOPEPTIDASE OMA1"/>
    <property type="match status" value="1"/>
</dbReference>
<dbReference type="Gene3D" id="3.30.2010.10">
    <property type="entry name" value="Metalloproteases ('zincins'), catalytic domain"/>
    <property type="match status" value="1"/>
</dbReference>
<evidence type="ECO:0000313" key="11">
    <source>
        <dbReference type="Proteomes" id="UP001059380"/>
    </source>
</evidence>
<feature type="compositionally biased region" description="Basic and acidic residues" evidence="7">
    <location>
        <begin position="98"/>
        <end position="151"/>
    </location>
</feature>
<accession>A0A9J7BKZ0</accession>
<evidence type="ECO:0000256" key="8">
    <source>
        <dbReference type="SAM" id="SignalP"/>
    </source>
</evidence>
<keyword evidence="2" id="KW-0645">Protease</keyword>
<evidence type="ECO:0000259" key="9">
    <source>
        <dbReference type="Pfam" id="PF01435"/>
    </source>
</evidence>
<feature type="domain" description="Peptidase M48" evidence="9">
    <location>
        <begin position="197"/>
        <end position="374"/>
    </location>
</feature>
<feature type="signal peptide" evidence="8">
    <location>
        <begin position="1"/>
        <end position="28"/>
    </location>
</feature>
<dbReference type="Proteomes" id="UP001059380">
    <property type="component" value="Chromosome"/>
</dbReference>
<feature type="region of interest" description="Disordered" evidence="7">
    <location>
        <begin position="410"/>
        <end position="454"/>
    </location>
</feature>
<dbReference type="PANTHER" id="PTHR22726:SF1">
    <property type="entry name" value="METALLOENDOPEPTIDASE OMA1, MITOCHONDRIAL"/>
    <property type="match status" value="1"/>
</dbReference>
<dbReference type="GO" id="GO:0046872">
    <property type="term" value="F:metal ion binding"/>
    <property type="evidence" value="ECO:0007669"/>
    <property type="project" value="UniProtKB-KW"/>
</dbReference>
<dbReference type="RefSeq" id="WP_260791618.1">
    <property type="nucleotide sequence ID" value="NZ_CP093313.1"/>
</dbReference>
<dbReference type="GO" id="GO:0004222">
    <property type="term" value="F:metalloendopeptidase activity"/>
    <property type="evidence" value="ECO:0007669"/>
    <property type="project" value="InterPro"/>
</dbReference>
<evidence type="ECO:0000256" key="2">
    <source>
        <dbReference type="ARBA" id="ARBA00022670"/>
    </source>
</evidence>
<dbReference type="InterPro" id="IPR001915">
    <property type="entry name" value="Peptidase_M48"/>
</dbReference>
<dbReference type="AlphaFoldDB" id="A0A9J7BKZ0"/>
<keyword evidence="3" id="KW-0479">Metal-binding</keyword>
<feature type="chain" id="PRO_5039933082" evidence="8">
    <location>
        <begin position="29"/>
        <end position="454"/>
    </location>
</feature>
<evidence type="ECO:0000256" key="3">
    <source>
        <dbReference type="ARBA" id="ARBA00022723"/>
    </source>
</evidence>
<comment type="cofactor">
    <cofactor evidence="1">
        <name>Zn(2+)</name>
        <dbReference type="ChEBI" id="CHEBI:29105"/>
    </cofactor>
</comment>
<evidence type="ECO:0000313" key="10">
    <source>
        <dbReference type="EMBL" id="UWZ82434.1"/>
    </source>
</evidence>
<evidence type="ECO:0000256" key="5">
    <source>
        <dbReference type="ARBA" id="ARBA00022833"/>
    </source>
</evidence>
<organism evidence="10 11">
    <name type="scientific">Occallatibacter riparius</name>
    <dbReference type="NCBI Taxonomy" id="1002689"/>
    <lineage>
        <taxon>Bacteria</taxon>
        <taxon>Pseudomonadati</taxon>
        <taxon>Acidobacteriota</taxon>
        <taxon>Terriglobia</taxon>
        <taxon>Terriglobales</taxon>
        <taxon>Acidobacteriaceae</taxon>
        <taxon>Occallatibacter</taxon>
    </lineage>
</organism>
<feature type="compositionally biased region" description="Polar residues" evidence="7">
    <location>
        <begin position="425"/>
        <end position="438"/>
    </location>
</feature>